<evidence type="ECO:0000313" key="3">
    <source>
        <dbReference type="EMBL" id="PNX77707.1"/>
    </source>
</evidence>
<keyword evidence="1" id="KW-0175">Coiled coil</keyword>
<evidence type="ECO:0000256" key="1">
    <source>
        <dbReference type="SAM" id="Coils"/>
    </source>
</evidence>
<dbReference type="InterPro" id="IPR019557">
    <property type="entry name" value="AminoTfrase-like_pln_mobile"/>
</dbReference>
<feature type="coiled-coil region" evidence="1">
    <location>
        <begin position="522"/>
        <end position="571"/>
    </location>
</feature>
<dbReference type="EMBL" id="ASHM01032804">
    <property type="protein sequence ID" value="PNX77707.1"/>
    <property type="molecule type" value="Genomic_DNA"/>
</dbReference>
<name>A0A2K3LGP3_TRIPR</name>
<dbReference type="AlphaFoldDB" id="A0A2K3LGP3"/>
<dbReference type="STRING" id="57577.A0A2K3LGP3"/>
<sequence>MLNEPIMEVRDDFMLSPAGDSKPTFRTAHFLKPIANSIEESSFKCNPFSSVTHFDPNEWPLKIHFNGWRYSQTKWLKWVDQLQLRYETVWKKVGIFDAIMSTKCRIKKYHDLLYGIVEKWCSETNTFVFPFGEATITLEDVMVLGGYPVVGDPVFISLQDQEMRQVEEKLILARQQLTNKGGKATTSLWMDIFIDKGSEIEHEAFLATWLSAFVFPHRILVKSCLFPIAIHLARGNPIALAPAVLASIYRDLTLFKKTIADRYPLEVTLSSPFYLVQIWVWERFKTLQPQPLLIDHGDPLLFRWRKVKDFEIDNVRLALDSAKDDFHWRPYVRSSGMYGMFYPNDEILVPFKKDLDKQMLSFIICLRVSELVGFDSIEKYLPHRVAMQFGIDQDVPGCVPRFSETKEIAWKNYCRPIMDKDLYFPSRFFEADVTSRYSTWWKQSVLSQCCLGSSEYHGKILPLKRPISAANIEPTIESLEEVFEDAHGSKEARMSQGESKRFSMRKKVTAVQHDLQFHSDMIAEAKGKETVEEKEKEKERKESDHEVVVLLKEQSLKNQQELARLAKQQEEILRLMDLREKRDEELRQLLTSVLRNQQTPSSAS</sequence>
<feature type="domain" description="Aminotransferase-like plant mobile" evidence="2">
    <location>
        <begin position="94"/>
        <end position="442"/>
    </location>
</feature>
<proteinExistence type="predicted"/>
<gene>
    <name evidence="3" type="ORF">L195_g033676</name>
</gene>
<organism evidence="3 4">
    <name type="scientific">Trifolium pratense</name>
    <name type="common">Red clover</name>
    <dbReference type="NCBI Taxonomy" id="57577"/>
    <lineage>
        <taxon>Eukaryota</taxon>
        <taxon>Viridiplantae</taxon>
        <taxon>Streptophyta</taxon>
        <taxon>Embryophyta</taxon>
        <taxon>Tracheophyta</taxon>
        <taxon>Spermatophyta</taxon>
        <taxon>Magnoliopsida</taxon>
        <taxon>eudicotyledons</taxon>
        <taxon>Gunneridae</taxon>
        <taxon>Pentapetalae</taxon>
        <taxon>rosids</taxon>
        <taxon>fabids</taxon>
        <taxon>Fabales</taxon>
        <taxon>Fabaceae</taxon>
        <taxon>Papilionoideae</taxon>
        <taxon>50 kb inversion clade</taxon>
        <taxon>NPAAA clade</taxon>
        <taxon>Hologalegina</taxon>
        <taxon>IRL clade</taxon>
        <taxon>Trifolieae</taxon>
        <taxon>Trifolium</taxon>
    </lineage>
</organism>
<reference evidence="3 4" key="1">
    <citation type="journal article" date="2014" name="Am. J. Bot.">
        <title>Genome assembly and annotation for red clover (Trifolium pratense; Fabaceae).</title>
        <authorList>
            <person name="Istvanek J."/>
            <person name="Jaros M."/>
            <person name="Krenek A."/>
            <person name="Repkova J."/>
        </authorList>
    </citation>
    <scope>NUCLEOTIDE SEQUENCE [LARGE SCALE GENOMIC DNA]</scope>
    <source>
        <strain evidence="4">cv. Tatra</strain>
        <tissue evidence="3">Young leaves</tissue>
    </source>
</reference>
<evidence type="ECO:0000259" key="2">
    <source>
        <dbReference type="Pfam" id="PF10536"/>
    </source>
</evidence>
<dbReference type="GO" id="GO:0010073">
    <property type="term" value="P:meristem maintenance"/>
    <property type="evidence" value="ECO:0007669"/>
    <property type="project" value="InterPro"/>
</dbReference>
<comment type="caution">
    <text evidence="3">The sequence shown here is derived from an EMBL/GenBank/DDBJ whole genome shotgun (WGS) entry which is preliminary data.</text>
</comment>
<protein>
    <submittedName>
        <fullName evidence="3">Serine/threonine-protein phosphatase</fullName>
    </submittedName>
</protein>
<dbReference type="InterPro" id="IPR044824">
    <property type="entry name" value="MAIN-like"/>
</dbReference>
<dbReference type="PANTHER" id="PTHR46033">
    <property type="entry name" value="PROTEIN MAIN-LIKE 2"/>
    <property type="match status" value="1"/>
</dbReference>
<dbReference type="Pfam" id="PF10536">
    <property type="entry name" value="PMD"/>
    <property type="match status" value="1"/>
</dbReference>
<evidence type="ECO:0000313" key="4">
    <source>
        <dbReference type="Proteomes" id="UP000236291"/>
    </source>
</evidence>
<dbReference type="Proteomes" id="UP000236291">
    <property type="component" value="Unassembled WGS sequence"/>
</dbReference>
<reference evidence="3 4" key="2">
    <citation type="journal article" date="2017" name="Front. Plant Sci.">
        <title>Gene Classification and Mining of Molecular Markers Useful in Red Clover (Trifolium pratense) Breeding.</title>
        <authorList>
            <person name="Istvanek J."/>
            <person name="Dluhosova J."/>
            <person name="Dluhos P."/>
            <person name="Patkova L."/>
            <person name="Nedelnik J."/>
            <person name="Repkova J."/>
        </authorList>
    </citation>
    <scope>NUCLEOTIDE SEQUENCE [LARGE SCALE GENOMIC DNA]</scope>
    <source>
        <strain evidence="4">cv. Tatra</strain>
        <tissue evidence="3">Young leaves</tissue>
    </source>
</reference>
<dbReference type="PANTHER" id="PTHR46033:SF67">
    <property type="entry name" value="AMINOTRANSFERASE-LIKE, PLANT MOBILE DOMAIN FAMILY PROTEIN"/>
    <property type="match status" value="1"/>
</dbReference>
<accession>A0A2K3LGP3</accession>